<dbReference type="PANTHER" id="PTHR36460:SF1">
    <property type="entry name" value="UPF0132 DOMAIN PROTEIN (AFU_ORTHOLOGUE AFUA_3G10255)"/>
    <property type="match status" value="1"/>
</dbReference>
<accession>A0A8H6CMH1</accession>
<comment type="caution">
    <text evidence="7">The sequence shown here is derived from an EMBL/GenBank/DDBJ whole genome shotgun (WGS) entry which is preliminary data.</text>
</comment>
<proteinExistence type="predicted"/>
<feature type="transmembrane region" description="Helical" evidence="6">
    <location>
        <begin position="122"/>
        <end position="140"/>
    </location>
</feature>
<dbReference type="Proteomes" id="UP000593566">
    <property type="component" value="Unassembled WGS sequence"/>
</dbReference>
<feature type="transmembrane region" description="Helical" evidence="6">
    <location>
        <begin position="146"/>
        <end position="164"/>
    </location>
</feature>
<dbReference type="RefSeq" id="XP_037154550.1">
    <property type="nucleotide sequence ID" value="XM_037300702.1"/>
</dbReference>
<protein>
    <submittedName>
        <fullName evidence="7">Uncharacterized protein</fullName>
    </submittedName>
</protein>
<evidence type="ECO:0000256" key="3">
    <source>
        <dbReference type="ARBA" id="ARBA00022989"/>
    </source>
</evidence>
<dbReference type="AlphaFoldDB" id="A0A8H6CMH1"/>
<dbReference type="EMBL" id="JACCJB010000007">
    <property type="protein sequence ID" value="KAF6225841.1"/>
    <property type="molecule type" value="Genomic_DNA"/>
</dbReference>
<feature type="transmembrane region" description="Helical" evidence="6">
    <location>
        <begin position="93"/>
        <end position="110"/>
    </location>
</feature>
<evidence type="ECO:0000256" key="2">
    <source>
        <dbReference type="ARBA" id="ARBA00022692"/>
    </source>
</evidence>
<feature type="compositionally biased region" description="Polar residues" evidence="5">
    <location>
        <begin position="7"/>
        <end position="17"/>
    </location>
</feature>
<dbReference type="GO" id="GO:0016020">
    <property type="term" value="C:membrane"/>
    <property type="evidence" value="ECO:0007669"/>
    <property type="project" value="UniProtKB-SubCell"/>
</dbReference>
<reference evidence="7 8" key="1">
    <citation type="journal article" date="2020" name="Genomics">
        <title>Complete, high-quality genomes from long-read metagenomic sequencing of two wolf lichen thalli reveals enigmatic genome architecture.</title>
        <authorList>
            <person name="McKenzie S.K."/>
            <person name="Walston R.F."/>
            <person name="Allen J.L."/>
        </authorList>
    </citation>
    <scope>NUCLEOTIDE SEQUENCE [LARGE SCALE GENOMIC DNA]</scope>
    <source>
        <strain evidence="7">WasteWater1</strain>
    </source>
</reference>
<gene>
    <name evidence="7" type="ORF">HO133_009843</name>
</gene>
<keyword evidence="4 6" id="KW-0472">Membrane</keyword>
<evidence type="ECO:0000313" key="7">
    <source>
        <dbReference type="EMBL" id="KAF6225841.1"/>
    </source>
</evidence>
<keyword evidence="3 6" id="KW-1133">Transmembrane helix</keyword>
<evidence type="ECO:0000256" key="1">
    <source>
        <dbReference type="ARBA" id="ARBA00004141"/>
    </source>
</evidence>
<keyword evidence="2 6" id="KW-0812">Transmembrane</keyword>
<comment type="subcellular location">
    <subcellularLocation>
        <location evidence="1">Membrane</location>
        <topology evidence="1">Multi-pass membrane protein</topology>
    </subcellularLocation>
</comment>
<evidence type="ECO:0000256" key="4">
    <source>
        <dbReference type="ARBA" id="ARBA00023136"/>
    </source>
</evidence>
<evidence type="ECO:0000256" key="6">
    <source>
        <dbReference type="SAM" id="Phobius"/>
    </source>
</evidence>
<feature type="region of interest" description="Disordered" evidence="5">
    <location>
        <begin position="1"/>
        <end position="67"/>
    </location>
</feature>
<dbReference type="PANTHER" id="PTHR36460">
    <property type="entry name" value="UPF0132 DOMAIN PROTEIN (AFU_ORTHOLOGUE AFUA_3G10255)"/>
    <property type="match status" value="1"/>
</dbReference>
<name>A0A8H6CMH1_9LECA</name>
<evidence type="ECO:0000256" key="5">
    <source>
        <dbReference type="SAM" id="MobiDB-lite"/>
    </source>
</evidence>
<sequence>MDFAPYQDTTPESTRTLSPPPNRISSPARNARSPPPTRPNTDPFGVSSLPEPSHFSDEPRENAGFGRGHIENGRLDVNLFETSLPLRLDYEAMLAYLLLPPAGGVFLLVVEHKSDYVRFHAWQSSLLFAAIFVLHLILSWSSILSWMLFVIDIGLIGFLAMHAYRDADGLDRFEVPFFGGLASSFVDSE</sequence>
<keyword evidence="8" id="KW-1185">Reference proteome</keyword>
<dbReference type="GeneID" id="59338238"/>
<organism evidence="7 8">
    <name type="scientific">Letharia lupina</name>
    <dbReference type="NCBI Taxonomy" id="560253"/>
    <lineage>
        <taxon>Eukaryota</taxon>
        <taxon>Fungi</taxon>
        <taxon>Dikarya</taxon>
        <taxon>Ascomycota</taxon>
        <taxon>Pezizomycotina</taxon>
        <taxon>Lecanoromycetes</taxon>
        <taxon>OSLEUM clade</taxon>
        <taxon>Lecanoromycetidae</taxon>
        <taxon>Lecanorales</taxon>
        <taxon>Lecanorineae</taxon>
        <taxon>Parmeliaceae</taxon>
        <taxon>Letharia</taxon>
    </lineage>
</organism>
<evidence type="ECO:0000313" key="8">
    <source>
        <dbReference type="Proteomes" id="UP000593566"/>
    </source>
</evidence>